<dbReference type="Proteomes" id="UP000028007">
    <property type="component" value="Unassembled WGS sequence"/>
</dbReference>
<evidence type="ECO:0008006" key="3">
    <source>
        <dbReference type="Google" id="ProtNLM"/>
    </source>
</evidence>
<reference evidence="1 2" key="1">
    <citation type="journal article" date="1992" name="Int. J. Syst. Bacteriol.">
        <title>Sphingobacterium antarcticus sp. nov. a Psychrotrophic Bacterium from the Soils of Schirmacher Oasis, Antarctica.</title>
        <authorList>
            <person name="Shivaji S."/>
            <person name="Ray M.K."/>
            <person name="Rao N.S."/>
            <person name="Saiserr L."/>
            <person name="Jagannadham M.V."/>
            <person name="Kumar G.S."/>
            <person name="Reddy G."/>
            <person name="Bhargava P.M."/>
        </authorList>
    </citation>
    <scope>NUCLEOTIDE SEQUENCE [LARGE SCALE GENOMIC DNA]</scope>
    <source>
        <strain evidence="1 2">4BY</strain>
    </source>
</reference>
<keyword evidence="2" id="KW-1185">Reference proteome</keyword>
<comment type="caution">
    <text evidence="1">The sequence shown here is derived from an EMBL/GenBank/DDBJ whole genome shotgun (WGS) entry which is preliminary data.</text>
</comment>
<dbReference type="RefSeq" id="WP_037442723.1">
    <property type="nucleotide sequence ID" value="NZ_JNFF01000083.1"/>
</dbReference>
<dbReference type="OrthoDB" id="1118217at2"/>
<name>A0A081PEJ5_9SPHI</name>
<dbReference type="InterPro" id="IPR036249">
    <property type="entry name" value="Thioredoxin-like_sf"/>
</dbReference>
<dbReference type="Gene3D" id="3.40.30.10">
    <property type="entry name" value="Glutaredoxin"/>
    <property type="match status" value="1"/>
</dbReference>
<evidence type="ECO:0000313" key="2">
    <source>
        <dbReference type="Proteomes" id="UP000028007"/>
    </source>
</evidence>
<dbReference type="SUPFAM" id="SSF52833">
    <property type="entry name" value="Thioredoxin-like"/>
    <property type="match status" value="1"/>
</dbReference>
<dbReference type="AlphaFoldDB" id="A0A081PEJ5"/>
<proteinExistence type="predicted"/>
<protein>
    <recommendedName>
        <fullName evidence="3">Thioredoxin domain-containing protein</fullName>
    </recommendedName>
</protein>
<accession>A0A081PEJ5</accession>
<dbReference type="EMBL" id="JNFF01000083">
    <property type="protein sequence ID" value="KEQ29118.1"/>
    <property type="molecule type" value="Genomic_DNA"/>
</dbReference>
<gene>
    <name evidence="1" type="ORF">N180_09735</name>
</gene>
<organism evidence="1 2">
    <name type="scientific">Pedobacter antarcticus 4BY</name>
    <dbReference type="NCBI Taxonomy" id="1358423"/>
    <lineage>
        <taxon>Bacteria</taxon>
        <taxon>Pseudomonadati</taxon>
        <taxon>Bacteroidota</taxon>
        <taxon>Sphingobacteriia</taxon>
        <taxon>Sphingobacteriales</taxon>
        <taxon>Sphingobacteriaceae</taxon>
        <taxon>Pedobacter</taxon>
    </lineage>
</organism>
<evidence type="ECO:0000313" key="1">
    <source>
        <dbReference type="EMBL" id="KEQ29118.1"/>
    </source>
</evidence>
<sequence length="468" mass="53675">MSFKINILLLLFLPFLTEGQTVTDINARSGQVLAEQFTGIKIGEKVPDVLLSKVLEVNGELKSQKISDYNDRLLILDFMYTTCTACLAGLVEKEHLQRQFGNNIKIMAVVGGEAYAPGMLKREDESFIRKFLTNKTSYLSRNKVQIPWVVENKLLNQYFPHQLVSHVVWINKGIVIAITEQGYVDQVNIQSVLANKRIDLPVKNDFLPPVDAKTPLVLQNKNRFTGINPINLYTAVFGPYQDGVITKVGSTIDTLSHTRRDFIINQPVINAYITQWNLDSSIKRYPEPSRVILEVQDSSKYIIQEDSKEYNYVYRQRTYICYESLYADSGQTVSQVSRKIIKDLDNLLDLKGRYEKRRMKCLILYRTDRATKFKSTGKSSDEVSNLTAPEVLIKNVDLENSIVWKLNQFYGNPPVFDETGYKGGVEMNFSLKSWQDIESVRKALQKYGLDLKEEERTIEVFVLSELKK</sequence>
<dbReference type="eggNOG" id="COG0526">
    <property type="taxonomic scope" value="Bacteria"/>
</dbReference>